<dbReference type="AlphaFoldDB" id="A0A7J6VPJ8"/>
<dbReference type="Proteomes" id="UP000554482">
    <property type="component" value="Unassembled WGS sequence"/>
</dbReference>
<proteinExistence type="predicted"/>
<keyword evidence="2" id="KW-1185">Reference proteome</keyword>
<evidence type="ECO:0000313" key="1">
    <source>
        <dbReference type="EMBL" id="KAF5186282.1"/>
    </source>
</evidence>
<sequence length="71" mass="7865">MVMQAHVTFRDKGSTQCSWLKPPLGWIALNSDGRLTDYGEKIGWLLRDEEGNVMMAYSSGSNGVTIGFVKL</sequence>
<protein>
    <submittedName>
        <fullName evidence="1">Uncharacterized protein</fullName>
    </submittedName>
</protein>
<dbReference type="EMBL" id="JABWDY010029536">
    <property type="protein sequence ID" value="KAF5186282.1"/>
    <property type="molecule type" value="Genomic_DNA"/>
</dbReference>
<gene>
    <name evidence="1" type="ORF">FRX31_024130</name>
</gene>
<organism evidence="1 2">
    <name type="scientific">Thalictrum thalictroides</name>
    <name type="common">Rue-anemone</name>
    <name type="synonym">Anemone thalictroides</name>
    <dbReference type="NCBI Taxonomy" id="46969"/>
    <lineage>
        <taxon>Eukaryota</taxon>
        <taxon>Viridiplantae</taxon>
        <taxon>Streptophyta</taxon>
        <taxon>Embryophyta</taxon>
        <taxon>Tracheophyta</taxon>
        <taxon>Spermatophyta</taxon>
        <taxon>Magnoliopsida</taxon>
        <taxon>Ranunculales</taxon>
        <taxon>Ranunculaceae</taxon>
        <taxon>Thalictroideae</taxon>
        <taxon>Thalictrum</taxon>
    </lineage>
</organism>
<evidence type="ECO:0000313" key="2">
    <source>
        <dbReference type="Proteomes" id="UP000554482"/>
    </source>
</evidence>
<comment type="caution">
    <text evidence="1">The sequence shown here is derived from an EMBL/GenBank/DDBJ whole genome shotgun (WGS) entry which is preliminary data.</text>
</comment>
<reference evidence="1 2" key="1">
    <citation type="submission" date="2020-06" db="EMBL/GenBank/DDBJ databases">
        <title>Transcriptomic and genomic resources for Thalictrum thalictroides and T. hernandezii: Facilitating candidate gene discovery in an emerging model plant lineage.</title>
        <authorList>
            <person name="Arias T."/>
            <person name="Riano-Pachon D.M."/>
            <person name="Di Stilio V.S."/>
        </authorList>
    </citation>
    <scope>NUCLEOTIDE SEQUENCE [LARGE SCALE GENOMIC DNA]</scope>
    <source>
        <strain evidence="2">cv. WT478/WT964</strain>
        <tissue evidence="1">Leaves</tissue>
    </source>
</reference>
<name>A0A7J6VPJ8_THATH</name>
<accession>A0A7J6VPJ8</accession>